<dbReference type="PANTHER" id="PTHR30469:SF15">
    <property type="entry name" value="HLYD FAMILY OF SECRETION PROTEINS"/>
    <property type="match status" value="1"/>
</dbReference>
<dbReference type="EMBL" id="OGUU01000045">
    <property type="protein sequence ID" value="SPC25515.1"/>
    <property type="molecule type" value="Genomic_DNA"/>
</dbReference>
<dbReference type="InterPro" id="IPR006143">
    <property type="entry name" value="RND_pump_MFP"/>
</dbReference>
<dbReference type="AlphaFoldDB" id="A0A7Z7JHL4"/>
<dbReference type="Gene3D" id="2.40.50.100">
    <property type="match status" value="1"/>
</dbReference>
<organism evidence="2 3">
    <name type="scientific">Cupriavidus taiwanensis</name>
    <dbReference type="NCBI Taxonomy" id="164546"/>
    <lineage>
        <taxon>Bacteria</taxon>
        <taxon>Pseudomonadati</taxon>
        <taxon>Pseudomonadota</taxon>
        <taxon>Betaproteobacteria</taxon>
        <taxon>Burkholderiales</taxon>
        <taxon>Burkholderiaceae</taxon>
        <taxon>Cupriavidus</taxon>
    </lineage>
</organism>
<reference evidence="2 3" key="1">
    <citation type="submission" date="2018-01" db="EMBL/GenBank/DDBJ databases">
        <authorList>
            <person name="Clerissi C."/>
        </authorList>
    </citation>
    <scope>NUCLEOTIDE SEQUENCE [LARGE SCALE GENOMIC DNA]</scope>
    <source>
        <strain evidence="2">Cupriavidus taiwanensis STM 6021</strain>
    </source>
</reference>
<dbReference type="Proteomes" id="UP000257139">
    <property type="component" value="Unassembled WGS sequence"/>
</dbReference>
<dbReference type="GO" id="GO:0015562">
    <property type="term" value="F:efflux transmembrane transporter activity"/>
    <property type="evidence" value="ECO:0007669"/>
    <property type="project" value="TreeGrafter"/>
</dbReference>
<dbReference type="Gene3D" id="2.40.30.170">
    <property type="match status" value="1"/>
</dbReference>
<comment type="similarity">
    <text evidence="1">Belongs to the membrane fusion protein (MFP) (TC 8.A.1) family.</text>
</comment>
<accession>A0A7Z7JHL4</accession>
<proteinExistence type="inferred from homology"/>
<protein>
    <submittedName>
        <fullName evidence="2">Efflux pump, RND family, membrane fusion protein</fullName>
    </submittedName>
</protein>
<dbReference type="RefSeq" id="WP_116328233.1">
    <property type="nucleotide sequence ID" value="NZ_OFSW01000032.1"/>
</dbReference>
<evidence type="ECO:0000313" key="3">
    <source>
        <dbReference type="Proteomes" id="UP000257139"/>
    </source>
</evidence>
<evidence type="ECO:0000256" key="1">
    <source>
        <dbReference type="ARBA" id="ARBA00009477"/>
    </source>
</evidence>
<sequence length="311" mass="33077">MIRKLLLPVLALAGVIAVVGAVVLENGPSPQSGPVVPPPRPTFASYVAGSGVIEASSGNIAVGTPVPGIVATIFVKWGDHVNAGDPLFALDDRDLQAQIIPALAREREADARAEQARTQLRRAESVPDPRAISTEELSNRRSAVAISAAALATAKAQIEQLRLESQRRTVRALAPGKVLQVNLRPGEFAQSGALATPLMVIGDDTRLYVRVDIDQFDAWRVRPEAAAEIFVRGTTGRHTALRFERIDPYVIPKTALSGSSTERTDARVLQVLYSFEPASLPGTYVGQQVDVFIEAPPLATPATAQPGAHAP</sequence>
<dbReference type="NCBIfam" id="TIGR01730">
    <property type="entry name" value="RND_mfp"/>
    <property type="match status" value="1"/>
</dbReference>
<dbReference type="PANTHER" id="PTHR30469">
    <property type="entry name" value="MULTIDRUG RESISTANCE PROTEIN MDTA"/>
    <property type="match status" value="1"/>
</dbReference>
<name>A0A7Z7JHL4_9BURK</name>
<dbReference type="Gene3D" id="1.10.287.470">
    <property type="entry name" value="Helix hairpin bin"/>
    <property type="match status" value="1"/>
</dbReference>
<dbReference type="SUPFAM" id="SSF111369">
    <property type="entry name" value="HlyD-like secretion proteins"/>
    <property type="match status" value="1"/>
</dbReference>
<comment type="caution">
    <text evidence="2">The sequence shown here is derived from an EMBL/GenBank/DDBJ whole genome shotgun (WGS) entry which is preliminary data.</text>
</comment>
<evidence type="ECO:0000313" key="2">
    <source>
        <dbReference type="EMBL" id="SPC25515.1"/>
    </source>
</evidence>
<dbReference type="GO" id="GO:1990281">
    <property type="term" value="C:efflux pump complex"/>
    <property type="evidence" value="ECO:0007669"/>
    <property type="project" value="TreeGrafter"/>
</dbReference>
<gene>
    <name evidence="2" type="ORF">CBM2594_U10016</name>
</gene>